<name>A0ABW1LQ05_9ACTN</name>
<evidence type="ECO:0000313" key="2">
    <source>
        <dbReference type="EMBL" id="MFC6045566.1"/>
    </source>
</evidence>
<protein>
    <submittedName>
        <fullName evidence="2">Uncharacterized protein</fullName>
    </submittedName>
</protein>
<evidence type="ECO:0000256" key="1">
    <source>
        <dbReference type="SAM" id="MobiDB-lite"/>
    </source>
</evidence>
<dbReference type="RefSeq" id="WP_379159005.1">
    <property type="nucleotide sequence ID" value="NZ_JBHSRJ010000009.1"/>
</dbReference>
<reference evidence="3" key="1">
    <citation type="journal article" date="2019" name="Int. J. Syst. Evol. Microbiol.">
        <title>The Global Catalogue of Microorganisms (GCM) 10K type strain sequencing project: providing services to taxonomists for standard genome sequencing and annotation.</title>
        <authorList>
            <consortium name="The Broad Institute Genomics Platform"/>
            <consortium name="The Broad Institute Genome Sequencing Center for Infectious Disease"/>
            <person name="Wu L."/>
            <person name="Ma J."/>
        </authorList>
    </citation>
    <scope>NUCLEOTIDE SEQUENCE [LARGE SCALE GENOMIC DNA]</scope>
    <source>
        <strain evidence="3">CCUG 54522</strain>
    </source>
</reference>
<feature type="compositionally biased region" description="Basic and acidic residues" evidence="1">
    <location>
        <begin position="1"/>
        <end position="11"/>
    </location>
</feature>
<comment type="caution">
    <text evidence="2">The sequence shown here is derived from an EMBL/GenBank/DDBJ whole genome shotgun (WGS) entry which is preliminary data.</text>
</comment>
<keyword evidence="3" id="KW-1185">Reference proteome</keyword>
<accession>A0ABW1LQ05</accession>
<feature type="region of interest" description="Disordered" evidence="1">
    <location>
        <begin position="1"/>
        <end position="34"/>
    </location>
</feature>
<dbReference type="Proteomes" id="UP001596135">
    <property type="component" value="Unassembled WGS sequence"/>
</dbReference>
<organism evidence="2 3">
    <name type="scientific">Nocardioides hankookensis</name>
    <dbReference type="NCBI Taxonomy" id="443157"/>
    <lineage>
        <taxon>Bacteria</taxon>
        <taxon>Bacillati</taxon>
        <taxon>Actinomycetota</taxon>
        <taxon>Actinomycetes</taxon>
        <taxon>Propionibacteriales</taxon>
        <taxon>Nocardioidaceae</taxon>
        <taxon>Nocardioides</taxon>
    </lineage>
</organism>
<evidence type="ECO:0000313" key="3">
    <source>
        <dbReference type="Proteomes" id="UP001596135"/>
    </source>
</evidence>
<gene>
    <name evidence="2" type="ORF">ACFPYL_20945</name>
</gene>
<feature type="compositionally biased region" description="Polar residues" evidence="1">
    <location>
        <begin position="13"/>
        <end position="23"/>
    </location>
</feature>
<sequence>MRIDPLGRDGPTRGQSRGSSWRRTSPGLYVPADTDDTLPEQRIVEVHARAGTRAVITAWAALRLHRAAFFDGLARDGRTRLPVVLAANGERLETGFGARVIGDRIPPDDVTVIHGMPCAKVERALYDEMQRIGDVREMAVAAGATYAAKLTSIRRMRLYAATRRWYRDVRLVTAAVEMSCEGCRSPQEDRFRIIWEYTAGWGRPLVNRTLLDLDGGFLATPDLFDPVRGVVGEYAGADHRDIDRHARDIQREADLRNAGLEYVETVGRDLRDEARVVHRMEQAATRAGHLERRWQLAPPARPTLDEYLDDLAA</sequence>
<proteinExistence type="predicted"/>
<dbReference type="EMBL" id="JBHSRJ010000009">
    <property type="protein sequence ID" value="MFC6045566.1"/>
    <property type="molecule type" value="Genomic_DNA"/>
</dbReference>